<evidence type="ECO:0000259" key="2">
    <source>
        <dbReference type="PROSITE" id="PS50113"/>
    </source>
</evidence>
<accession>A0A2N9VZ41</accession>
<feature type="domain" description="EAL" evidence="3">
    <location>
        <begin position="523"/>
        <end position="773"/>
    </location>
</feature>
<dbReference type="SUPFAM" id="SSF141868">
    <property type="entry name" value="EAL domain-like"/>
    <property type="match status" value="1"/>
</dbReference>
<keyword evidence="1" id="KW-1133">Transmembrane helix</keyword>
<dbReference type="InterPro" id="IPR029787">
    <property type="entry name" value="Nucleotide_cyclase"/>
</dbReference>
<sequence length="780" mass="86794">MRLSNFHTFDAIRSMFGMRGAINPAVKRRVYAEQMDVALRLAPFTVLVAMCVVFVVAFVFWDLGPRLYLAGVATLVALMTAGSLLACWQWYKVPKVKELSFDAIKYLIIVSSLYGICLASIPLMLFLDADAYHRLLIACTAAGLMATGIGVAVVPLAAIAYSGTIITGSFFALASTGEDFFLFIAILLAFYALFILFTIVHMSNLIVMRTLDQIKVEQQKEVISLLLYDFEENASDWIWETDADLKLQHTSPRLAQIAAKTTKELQGMPFAQLFKIDQSHAEEAVRVGSIWQAIENRTTFRNHILPVNIKGETRWWSLTGKAIFDNAGQFVGYRGVGSDVTAAKQSDDQLSYLARYDVLTDLPNRTLFTDQLGQATKDLEKGLRSFAVFCIDLDEFKTVNDSFGHGIGDQLLKQVAERLRNSSPATYVVARLSGDEFAILARGADQAAATELAEQLVQSISQPFWIDGIQINIHISVGIAIAPTDSVNDIMRCADLALYRTKNEGRNSFRFYEVEMDARIEAKRALAMDLRGALARGEFILHFQPIVSAQSLKTVGFETLLRWKHPVHGFISPTIFIPIAEETGNIIPLGEWIIQEACRIAVSWPQDIHVAINISAIQFRHSDLASIVREALTKNKLKPNRLELEITESVFLEANVAAISLLRQFRAMGVSIALDDFGTGYSSLSYLRKMPFDKIKIDQSFVRDLPHNRGSLAIIRAVMGLGASMGMKITAEGVETREQLACLQKEGCDQVQGFLFSPAEPVEKTFELLAFDRDRYQVAS</sequence>
<dbReference type="InterPro" id="IPR000160">
    <property type="entry name" value="GGDEF_dom"/>
</dbReference>
<dbReference type="SMART" id="SM00267">
    <property type="entry name" value="GGDEF"/>
    <property type="match status" value="1"/>
</dbReference>
<dbReference type="NCBIfam" id="TIGR00254">
    <property type="entry name" value="GGDEF"/>
    <property type="match status" value="1"/>
</dbReference>
<dbReference type="CDD" id="cd01948">
    <property type="entry name" value="EAL"/>
    <property type="match status" value="1"/>
</dbReference>
<dbReference type="InterPro" id="IPR000014">
    <property type="entry name" value="PAS"/>
</dbReference>
<evidence type="ECO:0000313" key="6">
    <source>
        <dbReference type="Proteomes" id="UP000232163"/>
    </source>
</evidence>
<dbReference type="SUPFAM" id="SSF55785">
    <property type="entry name" value="PYP-like sensor domain (PAS domain)"/>
    <property type="match status" value="1"/>
</dbReference>
<dbReference type="InterPro" id="IPR000700">
    <property type="entry name" value="PAS-assoc_C"/>
</dbReference>
<dbReference type="PANTHER" id="PTHR44757">
    <property type="entry name" value="DIGUANYLATE CYCLASE DGCP"/>
    <property type="match status" value="1"/>
</dbReference>
<proteinExistence type="predicted"/>
<evidence type="ECO:0000259" key="4">
    <source>
        <dbReference type="PROSITE" id="PS50887"/>
    </source>
</evidence>
<evidence type="ECO:0000313" key="5">
    <source>
        <dbReference type="EMBL" id="PIO44759.1"/>
    </source>
</evidence>
<dbReference type="Proteomes" id="UP000232163">
    <property type="component" value="Unassembled WGS sequence"/>
</dbReference>
<feature type="domain" description="GGDEF" evidence="4">
    <location>
        <begin position="384"/>
        <end position="514"/>
    </location>
</feature>
<organism evidence="5 6">
    <name type="scientific">Phyllobacterium zundukense</name>
    <dbReference type="NCBI Taxonomy" id="1867719"/>
    <lineage>
        <taxon>Bacteria</taxon>
        <taxon>Pseudomonadati</taxon>
        <taxon>Pseudomonadota</taxon>
        <taxon>Alphaproteobacteria</taxon>
        <taxon>Hyphomicrobiales</taxon>
        <taxon>Phyllobacteriaceae</taxon>
        <taxon>Phyllobacterium</taxon>
    </lineage>
</organism>
<keyword evidence="6" id="KW-1185">Reference proteome</keyword>
<dbReference type="Gene3D" id="3.30.70.270">
    <property type="match status" value="1"/>
</dbReference>
<dbReference type="InterPro" id="IPR013656">
    <property type="entry name" value="PAS_4"/>
</dbReference>
<keyword evidence="1" id="KW-0812">Transmembrane</keyword>
<comment type="caution">
    <text evidence="5">The sequence shown here is derived from an EMBL/GenBank/DDBJ whole genome shotgun (WGS) entry which is preliminary data.</text>
</comment>
<reference evidence="6" key="1">
    <citation type="journal article" date="2017" name="Int J Environ Stud">
        <title>Does the Miocene-Pliocene relict legume Oxytropis triphylla form nitrogen-fixing nodules with a combination of bacterial strains?</title>
        <authorList>
            <person name="Safronova V."/>
            <person name="Belimov A."/>
            <person name="Sazanova A."/>
            <person name="Kuznetsova I."/>
            <person name="Popova J."/>
            <person name="Andronov E."/>
            <person name="Verkhozina A."/>
            <person name="Tikhonovich I."/>
        </authorList>
    </citation>
    <scope>NUCLEOTIDE SEQUENCE [LARGE SCALE GENOMIC DNA]</scope>
    <source>
        <strain evidence="6">Tri-38</strain>
    </source>
</reference>
<protein>
    <submittedName>
        <fullName evidence="5">Sensory box/response regulator</fullName>
    </submittedName>
</protein>
<feature type="transmembrane region" description="Helical" evidence="1">
    <location>
        <begin position="67"/>
        <end position="91"/>
    </location>
</feature>
<dbReference type="InterPro" id="IPR035919">
    <property type="entry name" value="EAL_sf"/>
</dbReference>
<dbReference type="InterPro" id="IPR001633">
    <property type="entry name" value="EAL_dom"/>
</dbReference>
<dbReference type="InterPro" id="IPR043128">
    <property type="entry name" value="Rev_trsase/Diguanyl_cyclase"/>
</dbReference>
<dbReference type="NCBIfam" id="TIGR00229">
    <property type="entry name" value="sensory_box"/>
    <property type="match status" value="1"/>
</dbReference>
<dbReference type="EMBL" id="MZMT01000026">
    <property type="protein sequence ID" value="PIO44759.1"/>
    <property type="molecule type" value="Genomic_DNA"/>
</dbReference>
<dbReference type="PROSITE" id="PS50887">
    <property type="entry name" value="GGDEF"/>
    <property type="match status" value="1"/>
</dbReference>
<evidence type="ECO:0000256" key="1">
    <source>
        <dbReference type="SAM" id="Phobius"/>
    </source>
</evidence>
<keyword evidence="1" id="KW-0472">Membrane</keyword>
<dbReference type="InterPro" id="IPR052155">
    <property type="entry name" value="Biofilm_reg_signaling"/>
</dbReference>
<dbReference type="AlphaFoldDB" id="A0A2N9VZ41"/>
<gene>
    <name evidence="5" type="ORF">B5P45_10295</name>
</gene>
<dbReference type="Pfam" id="PF00990">
    <property type="entry name" value="GGDEF"/>
    <property type="match status" value="1"/>
</dbReference>
<dbReference type="Pfam" id="PF00563">
    <property type="entry name" value="EAL"/>
    <property type="match status" value="1"/>
</dbReference>
<feature type="transmembrane region" description="Helical" evidence="1">
    <location>
        <begin position="103"/>
        <end position="125"/>
    </location>
</feature>
<dbReference type="Pfam" id="PF08448">
    <property type="entry name" value="PAS_4"/>
    <property type="match status" value="1"/>
</dbReference>
<dbReference type="Gene3D" id="3.20.20.450">
    <property type="entry name" value="EAL domain"/>
    <property type="match status" value="1"/>
</dbReference>
<dbReference type="OrthoDB" id="9814202at2"/>
<dbReference type="SMART" id="SM00052">
    <property type="entry name" value="EAL"/>
    <property type="match status" value="1"/>
</dbReference>
<dbReference type="CDD" id="cd00130">
    <property type="entry name" value="PAS"/>
    <property type="match status" value="1"/>
</dbReference>
<evidence type="ECO:0000259" key="3">
    <source>
        <dbReference type="PROSITE" id="PS50883"/>
    </source>
</evidence>
<dbReference type="Gene3D" id="3.30.450.20">
    <property type="entry name" value="PAS domain"/>
    <property type="match status" value="1"/>
</dbReference>
<dbReference type="PROSITE" id="PS50883">
    <property type="entry name" value="EAL"/>
    <property type="match status" value="1"/>
</dbReference>
<feature type="transmembrane region" description="Helical" evidence="1">
    <location>
        <begin position="156"/>
        <end position="174"/>
    </location>
</feature>
<feature type="transmembrane region" description="Helical" evidence="1">
    <location>
        <begin position="37"/>
        <end position="61"/>
    </location>
</feature>
<dbReference type="PANTHER" id="PTHR44757:SF10">
    <property type="entry name" value="MEMBRANE PROTEIN"/>
    <property type="match status" value="1"/>
</dbReference>
<dbReference type="InterPro" id="IPR035965">
    <property type="entry name" value="PAS-like_dom_sf"/>
</dbReference>
<feature type="domain" description="PAC" evidence="2">
    <location>
        <begin position="298"/>
        <end position="352"/>
    </location>
</feature>
<feature type="transmembrane region" description="Helical" evidence="1">
    <location>
        <begin position="180"/>
        <end position="200"/>
    </location>
</feature>
<dbReference type="CDD" id="cd01949">
    <property type="entry name" value="GGDEF"/>
    <property type="match status" value="1"/>
</dbReference>
<name>A0A2N9VZ41_9HYPH</name>
<dbReference type="SUPFAM" id="SSF55073">
    <property type="entry name" value="Nucleotide cyclase"/>
    <property type="match status" value="1"/>
</dbReference>
<dbReference type="PROSITE" id="PS50113">
    <property type="entry name" value="PAC"/>
    <property type="match status" value="1"/>
</dbReference>